<sequence length="136" mass="15091">MGTNNASVRDRQHLEGLRDVWRPEYGGLPVLQDVQWFTSRARRELLFPHAAATAREFNALGDLGCLPMHFVTSCCWFYCTARRGSCDVGWGRGKRHDASALRNFANVSSRLCEKSRGASEGDGAANIECECIVLLA</sequence>
<proteinExistence type="predicted"/>
<dbReference type="EMBL" id="JH597777">
    <property type="status" value="NOT_ANNOTATED_CDS"/>
    <property type="molecule type" value="Genomic_DNA"/>
</dbReference>
<dbReference type="Proteomes" id="UP000011713">
    <property type="component" value="Unassembled WGS sequence"/>
</dbReference>
<name>M4B228_HYAAE</name>
<dbReference type="AlphaFoldDB" id="M4B228"/>
<accession>M4B228</accession>
<evidence type="ECO:0000313" key="2">
    <source>
        <dbReference type="Proteomes" id="UP000011713"/>
    </source>
</evidence>
<evidence type="ECO:0000313" key="1">
    <source>
        <dbReference type="EnsemblProtists" id="HpaP800325"/>
    </source>
</evidence>
<keyword evidence="2" id="KW-1185">Reference proteome</keyword>
<dbReference type="VEuPathDB" id="FungiDB:HpaG800325"/>
<reference evidence="1" key="2">
    <citation type="submission" date="2015-06" db="UniProtKB">
        <authorList>
            <consortium name="EnsemblProtists"/>
        </authorList>
    </citation>
    <scope>IDENTIFICATION</scope>
    <source>
        <strain evidence="1">Emoy2</strain>
    </source>
</reference>
<dbReference type="InParanoid" id="M4B228"/>
<organism evidence="1 2">
    <name type="scientific">Hyaloperonospora arabidopsidis (strain Emoy2)</name>
    <name type="common">Downy mildew agent</name>
    <name type="synonym">Peronospora arabidopsidis</name>
    <dbReference type="NCBI Taxonomy" id="559515"/>
    <lineage>
        <taxon>Eukaryota</taxon>
        <taxon>Sar</taxon>
        <taxon>Stramenopiles</taxon>
        <taxon>Oomycota</taxon>
        <taxon>Peronosporomycetes</taxon>
        <taxon>Peronosporales</taxon>
        <taxon>Peronosporaceae</taxon>
        <taxon>Hyaloperonospora</taxon>
    </lineage>
</organism>
<protein>
    <submittedName>
        <fullName evidence="1">Uncharacterized protein</fullName>
    </submittedName>
</protein>
<dbReference type="EnsemblProtists" id="HpaT800325">
    <property type="protein sequence ID" value="HpaP800325"/>
    <property type="gene ID" value="HpaG800325"/>
</dbReference>
<reference evidence="2" key="1">
    <citation type="journal article" date="2010" name="Science">
        <title>Signatures of adaptation to obligate biotrophy in the Hyaloperonospora arabidopsidis genome.</title>
        <authorList>
            <person name="Baxter L."/>
            <person name="Tripathy S."/>
            <person name="Ishaque N."/>
            <person name="Boot N."/>
            <person name="Cabral A."/>
            <person name="Kemen E."/>
            <person name="Thines M."/>
            <person name="Ah-Fong A."/>
            <person name="Anderson R."/>
            <person name="Badejoko W."/>
            <person name="Bittner-Eddy P."/>
            <person name="Boore J.L."/>
            <person name="Chibucos M.C."/>
            <person name="Coates M."/>
            <person name="Dehal P."/>
            <person name="Delehaunty K."/>
            <person name="Dong S."/>
            <person name="Downton P."/>
            <person name="Dumas B."/>
            <person name="Fabro G."/>
            <person name="Fronick C."/>
            <person name="Fuerstenberg S.I."/>
            <person name="Fulton L."/>
            <person name="Gaulin E."/>
            <person name="Govers F."/>
            <person name="Hughes L."/>
            <person name="Humphray S."/>
            <person name="Jiang R.H."/>
            <person name="Judelson H."/>
            <person name="Kamoun S."/>
            <person name="Kyung K."/>
            <person name="Meijer H."/>
            <person name="Minx P."/>
            <person name="Morris P."/>
            <person name="Nelson J."/>
            <person name="Phuntumart V."/>
            <person name="Qutob D."/>
            <person name="Rehmany A."/>
            <person name="Rougon-Cardoso A."/>
            <person name="Ryden P."/>
            <person name="Torto-Alalibo T."/>
            <person name="Studholme D."/>
            <person name="Wang Y."/>
            <person name="Win J."/>
            <person name="Wood J."/>
            <person name="Clifton S.W."/>
            <person name="Rogers J."/>
            <person name="Van den Ackerveken G."/>
            <person name="Jones J.D."/>
            <person name="McDowell J.M."/>
            <person name="Beynon J."/>
            <person name="Tyler B.M."/>
        </authorList>
    </citation>
    <scope>NUCLEOTIDE SEQUENCE [LARGE SCALE GENOMIC DNA]</scope>
    <source>
        <strain evidence="2">Emoy2</strain>
    </source>
</reference>
<dbReference type="HOGENOM" id="CLU_1879398_0_0_1"/>